<proteinExistence type="predicted"/>
<dbReference type="PANTHER" id="PTHR15503:SF22">
    <property type="entry name" value="TRANSPOSON TY3-I GAG POLYPROTEIN"/>
    <property type="match status" value="1"/>
</dbReference>
<sequence length="139" mass="15825">MPPPEPARLPTPLQIKTVPVPAQLPTPTSASSYAASFRQITSKLEWDNDAMIAVFYEGLKDDVKDEISKQDRPDTLAEFIAQAVRIDDRLFERRQQKKDPKGGRLRRRRCLYPPGCQRPNNNNSTFNCSRALVTRQADQ</sequence>
<dbReference type="EMBL" id="JAAVMX010000003">
    <property type="protein sequence ID" value="KAF4510676.1"/>
    <property type="molecule type" value="Genomic_DNA"/>
</dbReference>
<dbReference type="InterPro" id="IPR032567">
    <property type="entry name" value="RTL1-rel"/>
</dbReference>
<dbReference type="Proteomes" id="UP000557566">
    <property type="component" value="Unassembled WGS sequence"/>
</dbReference>
<protein>
    <submittedName>
        <fullName evidence="2">Uncharacterized protein</fullName>
    </submittedName>
</protein>
<organism evidence="2 3">
    <name type="scientific">Ophiocordyceps sinensis</name>
    <dbReference type="NCBI Taxonomy" id="72228"/>
    <lineage>
        <taxon>Eukaryota</taxon>
        <taxon>Fungi</taxon>
        <taxon>Dikarya</taxon>
        <taxon>Ascomycota</taxon>
        <taxon>Pezizomycotina</taxon>
        <taxon>Sordariomycetes</taxon>
        <taxon>Hypocreomycetidae</taxon>
        <taxon>Hypocreales</taxon>
        <taxon>Ophiocordycipitaceae</taxon>
        <taxon>Ophiocordyceps</taxon>
    </lineage>
</organism>
<feature type="compositionally biased region" description="Basic and acidic residues" evidence="1">
    <location>
        <begin position="91"/>
        <end position="102"/>
    </location>
</feature>
<name>A0A8H4PUM2_9HYPO</name>
<evidence type="ECO:0000313" key="2">
    <source>
        <dbReference type="EMBL" id="KAF4510676.1"/>
    </source>
</evidence>
<keyword evidence="3" id="KW-1185">Reference proteome</keyword>
<feature type="region of interest" description="Disordered" evidence="1">
    <location>
        <begin position="91"/>
        <end position="116"/>
    </location>
</feature>
<reference evidence="2 3" key="1">
    <citation type="journal article" date="2020" name="Genome Biol. Evol.">
        <title>A new high-quality draft genome assembly of the Chinese cordyceps Ophiocordyceps sinensis.</title>
        <authorList>
            <person name="Shu R."/>
            <person name="Zhang J."/>
            <person name="Meng Q."/>
            <person name="Zhang H."/>
            <person name="Zhou G."/>
            <person name="Li M."/>
            <person name="Wu P."/>
            <person name="Zhao Y."/>
            <person name="Chen C."/>
            <person name="Qin Q."/>
        </authorList>
    </citation>
    <scope>NUCLEOTIDE SEQUENCE [LARGE SCALE GENOMIC DNA]</scope>
    <source>
        <strain evidence="2 3">IOZ07</strain>
    </source>
</reference>
<dbReference type="PANTHER" id="PTHR15503">
    <property type="entry name" value="LDOC1 RELATED"/>
    <property type="match status" value="1"/>
</dbReference>
<dbReference type="AlphaFoldDB" id="A0A8H4PUM2"/>
<evidence type="ECO:0000256" key="1">
    <source>
        <dbReference type="SAM" id="MobiDB-lite"/>
    </source>
</evidence>
<comment type="caution">
    <text evidence="2">The sequence shown here is derived from an EMBL/GenBank/DDBJ whole genome shotgun (WGS) entry which is preliminary data.</text>
</comment>
<accession>A0A8H4PUM2</accession>
<dbReference type="OrthoDB" id="5151719at2759"/>
<gene>
    <name evidence="2" type="ORF">G6O67_002551</name>
</gene>
<evidence type="ECO:0000313" key="3">
    <source>
        <dbReference type="Proteomes" id="UP000557566"/>
    </source>
</evidence>